<dbReference type="RefSeq" id="WP_065005026.1">
    <property type="nucleotide sequence ID" value="NZ_CP033334.1"/>
</dbReference>
<evidence type="ECO:0000313" key="2">
    <source>
        <dbReference type="Proteomes" id="UP000093737"/>
    </source>
</evidence>
<name>A0A6M7U8H2_RHILI</name>
<protein>
    <submittedName>
        <fullName evidence="1">Uncharacterized protein</fullName>
    </submittedName>
</protein>
<evidence type="ECO:0000313" key="1">
    <source>
        <dbReference type="EMBL" id="OBQ72378.1"/>
    </source>
</evidence>
<dbReference type="EMBL" id="LYTK01000001">
    <property type="protein sequence ID" value="OBQ72378.1"/>
    <property type="molecule type" value="Genomic_DNA"/>
</dbReference>
<dbReference type="Proteomes" id="UP000093737">
    <property type="component" value="Unassembled WGS sequence"/>
</dbReference>
<dbReference type="AlphaFoldDB" id="A0A6M7U8H2"/>
<reference evidence="1 2" key="1">
    <citation type="submission" date="2016-05" db="EMBL/GenBank/DDBJ databases">
        <authorList>
            <person name="Ramsay J.P."/>
        </authorList>
    </citation>
    <scope>NUCLEOTIDE SEQUENCE [LARGE SCALE GENOMIC DNA]</scope>
    <source>
        <strain evidence="1 2">NZP2042</strain>
    </source>
</reference>
<organism evidence="1 2">
    <name type="scientific">Rhizobium loti</name>
    <name type="common">Mesorhizobium loti</name>
    <dbReference type="NCBI Taxonomy" id="381"/>
    <lineage>
        <taxon>Bacteria</taxon>
        <taxon>Pseudomonadati</taxon>
        <taxon>Pseudomonadota</taxon>
        <taxon>Alphaproteobacteria</taxon>
        <taxon>Hyphomicrobiales</taxon>
        <taxon>Phyllobacteriaceae</taxon>
        <taxon>Mesorhizobium</taxon>
    </lineage>
</organism>
<sequence>MNAPAAISDRRLADAAKLRAIRTAMADIAPADWTRVHGEGGAFIEARGEMGELFVLLRFDAATPDEIAFVCNAPDTVRFLLRLLDEAFGTIRALRGEPPRRNTAKGEPAASEPKNYAAECGMKCQEPAFKVFLEERHGLERPLTDDRAAQKVRSILGVTSRKEINEGGRASEAWKALRTDFAAWLKEQR</sequence>
<proteinExistence type="predicted"/>
<accession>A0A6M7U8H2</accession>
<comment type="caution">
    <text evidence="1">The sequence shown here is derived from an EMBL/GenBank/DDBJ whole genome shotgun (WGS) entry which is preliminary data.</text>
</comment>
<gene>
    <name evidence="1" type="ORF">A8145_06085</name>
</gene>